<dbReference type="AlphaFoldDB" id="A0A423JRF0"/>
<proteinExistence type="predicted"/>
<gene>
    <name evidence="1" type="ORF">BK664_06900</name>
</gene>
<name>A0A423JRF0_9PSED</name>
<reference evidence="1 2" key="1">
    <citation type="submission" date="2016-10" db="EMBL/GenBank/DDBJ databases">
        <title>Comparative genome analysis of multiple Pseudomonas spp. focuses on biocontrol and plant growth promoting traits.</title>
        <authorList>
            <person name="Tao X.-Y."/>
            <person name="Taylor C.G."/>
        </authorList>
    </citation>
    <scope>NUCLEOTIDE SEQUENCE [LARGE SCALE GENOMIC DNA]</scope>
    <source>
        <strain evidence="1 2">38D4</strain>
    </source>
</reference>
<evidence type="ECO:0000313" key="2">
    <source>
        <dbReference type="Proteomes" id="UP000286351"/>
    </source>
</evidence>
<sequence>MFWYVAHTFVERYLTWVVRPSLAALEEQRQQLVHAAEDDVVFDFALSDHERLIKRTYMTFALAIQSLWEQQLRSYLTTCASGFTIEGVTREKLEKSSWGKELNKMFFKVRGLRLNTFASYDTLTQLQLLANACRHGEGDSSRDLHDLHPELWPSPLLLPWPDPLNVPHPPVQHLQITLDLLVRYASAIALFWMDMESHGVESLVDEQPGLHAQIARLQERRIPLLAIVAG</sequence>
<accession>A0A423JRF0</accession>
<protein>
    <submittedName>
        <fullName evidence="1">Uncharacterized protein</fullName>
    </submittedName>
</protein>
<organism evidence="1 2">
    <name type="scientific">Pseudomonas brassicacearum</name>
    <dbReference type="NCBI Taxonomy" id="930166"/>
    <lineage>
        <taxon>Bacteria</taxon>
        <taxon>Pseudomonadati</taxon>
        <taxon>Pseudomonadota</taxon>
        <taxon>Gammaproteobacteria</taxon>
        <taxon>Pseudomonadales</taxon>
        <taxon>Pseudomonadaceae</taxon>
        <taxon>Pseudomonas</taxon>
    </lineage>
</organism>
<dbReference type="EMBL" id="MOBO01000006">
    <property type="protein sequence ID" value="RON40286.1"/>
    <property type="molecule type" value="Genomic_DNA"/>
</dbReference>
<dbReference type="Proteomes" id="UP000286351">
    <property type="component" value="Unassembled WGS sequence"/>
</dbReference>
<comment type="caution">
    <text evidence="1">The sequence shown here is derived from an EMBL/GenBank/DDBJ whole genome shotgun (WGS) entry which is preliminary data.</text>
</comment>
<evidence type="ECO:0000313" key="1">
    <source>
        <dbReference type="EMBL" id="RON40286.1"/>
    </source>
</evidence>